<name>A0A081RN14_9ARCH</name>
<proteinExistence type="predicted"/>
<reference evidence="1 2" key="1">
    <citation type="submission" date="2014-06" db="EMBL/GenBank/DDBJ databases">
        <authorList>
            <person name="Ngugi D.K."/>
            <person name="Blom J."/>
            <person name="Alam I."/>
            <person name="Rashid M."/>
            <person name="Ba Alawi W."/>
            <person name="Zhang G."/>
            <person name="Hikmawan T."/>
            <person name="Guan Y."/>
            <person name="Antunes A."/>
            <person name="Siam R."/>
            <person name="ElDorry H."/>
            <person name="Bajic V."/>
            <person name="Stingl U."/>
        </authorList>
    </citation>
    <scope>NUCLEOTIDE SEQUENCE [LARGE SCALE GENOMIC DNA]</scope>
    <source>
        <strain evidence="1">SCGC AAA799-N04</strain>
    </source>
</reference>
<evidence type="ECO:0000313" key="1">
    <source>
        <dbReference type="EMBL" id="KEQ56587.1"/>
    </source>
</evidence>
<gene>
    <name evidence="1" type="ORF">AAA799N04_00916</name>
</gene>
<dbReference type="AlphaFoldDB" id="A0A081RN14"/>
<organism evidence="1 2">
    <name type="scientific">Marine Group I thaumarchaeote SCGC AAA799-N04</name>
    <dbReference type="NCBI Taxonomy" id="1502293"/>
    <lineage>
        <taxon>Archaea</taxon>
        <taxon>Nitrososphaerota</taxon>
        <taxon>Marine Group I</taxon>
    </lineage>
</organism>
<sequence>MVNFEKMYKKVALKVIDRCHGGIRIKKHGRIIQVYDPKRHIWSDGLVGLVIKEECKLANLRDWEIAHVRRHIIEELLSRPQD</sequence>
<dbReference type="Proteomes" id="UP000028059">
    <property type="component" value="Unassembled WGS sequence"/>
</dbReference>
<accession>A0A081RN14</accession>
<dbReference type="PATRIC" id="fig|1502293.3.peg.844"/>
<comment type="caution">
    <text evidence="1">The sequence shown here is derived from an EMBL/GenBank/DDBJ whole genome shotgun (WGS) entry which is preliminary data.</text>
</comment>
<dbReference type="EMBL" id="JOKN01000014">
    <property type="protein sequence ID" value="KEQ56587.1"/>
    <property type="molecule type" value="Genomic_DNA"/>
</dbReference>
<keyword evidence="2" id="KW-1185">Reference proteome</keyword>
<protein>
    <submittedName>
        <fullName evidence="1">Uncharacterized protein</fullName>
    </submittedName>
</protein>
<evidence type="ECO:0000313" key="2">
    <source>
        <dbReference type="Proteomes" id="UP000028059"/>
    </source>
</evidence>